<evidence type="ECO:0000313" key="3">
    <source>
        <dbReference type="Proteomes" id="UP000570474"/>
    </source>
</evidence>
<comment type="caution">
    <text evidence="2">The sequence shown here is derived from an EMBL/GenBank/DDBJ whole genome shotgun (WGS) entry which is preliminary data.</text>
</comment>
<organism evidence="2 3">
    <name type="scientific">Chitinophaga varians</name>
    <dbReference type="NCBI Taxonomy" id="2202339"/>
    <lineage>
        <taxon>Bacteria</taxon>
        <taxon>Pseudomonadati</taxon>
        <taxon>Bacteroidota</taxon>
        <taxon>Chitinophagia</taxon>
        <taxon>Chitinophagales</taxon>
        <taxon>Chitinophagaceae</taxon>
        <taxon>Chitinophaga</taxon>
    </lineage>
</organism>
<dbReference type="Pfam" id="PF12902">
    <property type="entry name" value="Ferritin-like"/>
    <property type="match status" value="1"/>
</dbReference>
<dbReference type="Proteomes" id="UP000570474">
    <property type="component" value="Unassembled WGS sequence"/>
</dbReference>
<name>A0A847RKJ0_9BACT</name>
<accession>A0A847RKJ0</accession>
<dbReference type="AlphaFoldDB" id="A0A847RKJ0"/>
<dbReference type="PANTHER" id="PTHR34400:SF4">
    <property type="entry name" value="MEMBRANE PROTEIN"/>
    <property type="match status" value="1"/>
</dbReference>
<reference evidence="2 3" key="1">
    <citation type="submission" date="2020-04" db="EMBL/GenBank/DDBJ databases">
        <authorList>
            <person name="Yin C."/>
        </authorList>
    </citation>
    <scope>NUCLEOTIDE SEQUENCE [LARGE SCALE GENOMIC DNA]</scope>
    <source>
        <strain evidence="2 3">Ae27</strain>
    </source>
</reference>
<feature type="domain" description="Iminophenyl-pyruvate dimer synthase" evidence="1">
    <location>
        <begin position="38"/>
        <end position="247"/>
    </location>
</feature>
<dbReference type="SUPFAM" id="SSF47240">
    <property type="entry name" value="Ferritin-like"/>
    <property type="match status" value="1"/>
</dbReference>
<gene>
    <name evidence="2" type="ORF">HGH92_04155</name>
</gene>
<dbReference type="InterPro" id="IPR026820">
    <property type="entry name" value="VioB/RebD_dom"/>
</dbReference>
<evidence type="ECO:0000259" key="1">
    <source>
        <dbReference type="Pfam" id="PF12902"/>
    </source>
</evidence>
<dbReference type="PANTHER" id="PTHR34400">
    <property type="match status" value="1"/>
</dbReference>
<dbReference type="InterPro" id="IPR012347">
    <property type="entry name" value="Ferritin-like"/>
</dbReference>
<evidence type="ECO:0000313" key="2">
    <source>
        <dbReference type="EMBL" id="NLR63492.1"/>
    </source>
</evidence>
<protein>
    <recommendedName>
        <fullName evidence="1">Iminophenyl-pyruvate dimer synthase domain-containing protein</fullName>
    </recommendedName>
</protein>
<dbReference type="RefSeq" id="WP_168869488.1">
    <property type="nucleotide sequence ID" value="NZ_JABAIA010000001.1"/>
</dbReference>
<dbReference type="EMBL" id="JABAIA010000001">
    <property type="protein sequence ID" value="NLR63492.1"/>
    <property type="molecule type" value="Genomic_DNA"/>
</dbReference>
<proteinExistence type="predicted"/>
<dbReference type="Gene3D" id="1.20.1260.10">
    <property type="match status" value="1"/>
</dbReference>
<sequence>METNQLISGIRHRLMRSGEPTLTGFNQITTIKSLREHLQVAIELEHSTIPPYLFALYSIRENTNDASARAIKGVVMEEMLHMILACNILNAIGGKPAISHRDFVPKYPTYLPHSNEAFKVSLQKFSRPAVDTFLKIEKPGGKDARPEPDHYASIGQFYEAIVDGLKRLAAQGNIFTGDRSRQIRPEQFYGGGGGLIEVYDQATAEEAIFEIVGQGEGIDGTIEDNNHKLFGEDVEYAHYFRFNEIYKEQYYKPTDTPKSGPTGDKFPVDWNQVHNVKENIKMSDFKEGTEERNMMHQFNKRYCDMLRVIHETVNGKREKLEEAVMIMYQLKYLAQGLMNVPMGNGLYAAPSFEYVE</sequence>
<keyword evidence="3" id="KW-1185">Reference proteome</keyword>
<dbReference type="InterPro" id="IPR009078">
    <property type="entry name" value="Ferritin-like_SF"/>
</dbReference>